<feature type="transmembrane region" description="Helical" evidence="1">
    <location>
        <begin position="53"/>
        <end position="80"/>
    </location>
</feature>
<keyword evidence="1" id="KW-0472">Membrane</keyword>
<evidence type="ECO:0000256" key="1">
    <source>
        <dbReference type="SAM" id="Phobius"/>
    </source>
</evidence>
<gene>
    <name evidence="2" type="ORF">ROHU_000033</name>
</gene>
<feature type="transmembrane region" description="Helical" evidence="1">
    <location>
        <begin position="27"/>
        <end position="47"/>
    </location>
</feature>
<keyword evidence="3" id="KW-1185">Reference proteome</keyword>
<name>A0A498P4L1_LABRO</name>
<keyword evidence="1" id="KW-0812">Transmembrane</keyword>
<sequence>MSTSIIFLSVLLSTSIIFLSFLMSTSIIFLSVLLSIFIIFFSFLNYISIVFLSFLICIYIIFLSLLLFTFFVAFKFALLFSRIWKMNLKQMYTKDSFKDLVMKKNLFLLGKDIWNESKGVRVKKKMLDTNEVEAKKARLVSGYA</sequence>
<dbReference type="AlphaFoldDB" id="A0A498P4L1"/>
<keyword evidence="1" id="KW-1133">Transmembrane helix</keyword>
<proteinExistence type="predicted"/>
<organism evidence="2 3">
    <name type="scientific">Labeo rohita</name>
    <name type="common">Indian major carp</name>
    <name type="synonym">Cyprinus rohita</name>
    <dbReference type="NCBI Taxonomy" id="84645"/>
    <lineage>
        <taxon>Eukaryota</taxon>
        <taxon>Metazoa</taxon>
        <taxon>Chordata</taxon>
        <taxon>Craniata</taxon>
        <taxon>Vertebrata</taxon>
        <taxon>Euteleostomi</taxon>
        <taxon>Actinopterygii</taxon>
        <taxon>Neopterygii</taxon>
        <taxon>Teleostei</taxon>
        <taxon>Ostariophysi</taxon>
        <taxon>Cypriniformes</taxon>
        <taxon>Cyprinidae</taxon>
        <taxon>Labeoninae</taxon>
        <taxon>Labeonini</taxon>
        <taxon>Labeo</taxon>
    </lineage>
</organism>
<evidence type="ECO:0000313" key="2">
    <source>
        <dbReference type="EMBL" id="RXN39610.1"/>
    </source>
</evidence>
<dbReference type="Proteomes" id="UP000290572">
    <property type="component" value="Unassembled WGS sequence"/>
</dbReference>
<reference evidence="2 3" key="1">
    <citation type="submission" date="2018-03" db="EMBL/GenBank/DDBJ databases">
        <title>Draft genome sequence of Rohu Carp (Labeo rohita).</title>
        <authorList>
            <person name="Das P."/>
            <person name="Kushwaha B."/>
            <person name="Joshi C.G."/>
            <person name="Kumar D."/>
            <person name="Nagpure N.S."/>
            <person name="Sahoo L."/>
            <person name="Das S.P."/>
            <person name="Bit A."/>
            <person name="Patnaik S."/>
            <person name="Meher P.K."/>
            <person name="Jayasankar P."/>
            <person name="Koringa P.G."/>
            <person name="Patel N.V."/>
            <person name="Hinsu A.T."/>
            <person name="Kumar R."/>
            <person name="Pandey M."/>
            <person name="Agarwal S."/>
            <person name="Srivastava S."/>
            <person name="Singh M."/>
            <person name="Iquebal M.A."/>
            <person name="Jaiswal S."/>
            <person name="Angadi U.B."/>
            <person name="Kumar N."/>
            <person name="Raza M."/>
            <person name="Shah T.M."/>
            <person name="Rai A."/>
            <person name="Jena J.K."/>
        </authorList>
    </citation>
    <scope>NUCLEOTIDE SEQUENCE [LARGE SCALE GENOMIC DNA]</scope>
    <source>
        <strain evidence="2">DASCIFA01</strain>
        <tissue evidence="2">Testis</tissue>
    </source>
</reference>
<accession>A0A498P4L1</accession>
<feature type="transmembrane region" description="Helical" evidence="1">
    <location>
        <begin position="6"/>
        <end position="22"/>
    </location>
</feature>
<protein>
    <submittedName>
        <fullName evidence="2">Uncharacterized protein</fullName>
    </submittedName>
</protein>
<dbReference type="EMBL" id="QBIY01000295">
    <property type="protein sequence ID" value="RXN39610.1"/>
    <property type="molecule type" value="Genomic_DNA"/>
</dbReference>
<evidence type="ECO:0000313" key="3">
    <source>
        <dbReference type="Proteomes" id="UP000290572"/>
    </source>
</evidence>
<comment type="caution">
    <text evidence="2">The sequence shown here is derived from an EMBL/GenBank/DDBJ whole genome shotgun (WGS) entry which is preliminary data.</text>
</comment>